<dbReference type="OrthoDB" id="427777at2759"/>
<keyword evidence="5" id="KW-1185">Reference proteome</keyword>
<dbReference type="HOGENOM" id="CLU_016712_2_1_1"/>
<dbReference type="OMA" id="RCENCNI"/>
<evidence type="ECO:0000313" key="4">
    <source>
        <dbReference type="EnsemblProtists" id="EKX54693"/>
    </source>
</evidence>
<dbReference type="Proteomes" id="UP000011087">
    <property type="component" value="Unassembled WGS sequence"/>
</dbReference>
<dbReference type="InterPro" id="IPR012945">
    <property type="entry name" value="Tubulin-bd_cofactor_C_dom"/>
</dbReference>
<evidence type="ECO:0000313" key="3">
    <source>
        <dbReference type="EMBL" id="EKX54693.1"/>
    </source>
</evidence>
<dbReference type="InterPro" id="IPR016098">
    <property type="entry name" value="CAP/MinC_C"/>
</dbReference>
<protein>
    <recommendedName>
        <fullName evidence="2">C-CAP/cofactor C-like domain-containing protein</fullName>
    </recommendedName>
</protein>
<dbReference type="EMBL" id="JH992966">
    <property type="protein sequence ID" value="EKX54693.1"/>
    <property type="molecule type" value="Genomic_DNA"/>
</dbReference>
<dbReference type="AlphaFoldDB" id="L1K2U6"/>
<evidence type="ECO:0000313" key="5">
    <source>
        <dbReference type="Proteomes" id="UP000011087"/>
    </source>
</evidence>
<accession>L1K2U6</accession>
<sequence length="568" mass="62007">MSLNLNRVHGASSASATSKSGAALVPRTTLFDHAILPVPSNMPNVNQLCEFVALNNGARAGMAQETSISLTSWHKYAKESFKMDTGYAQLVFDIFFDSMCEGNASDASTVSPAPFALFLYVLAVYKDESLIGGTPRALRADIAYPQLTASDSLSPRSSQQLSPRTVVSGSKASELEKKQISFIQKNVKELLHIVSGSASSTHVHPSQFDAMGAILMAPYGVPQSNLSSLVPFWKGKQELVSVSDLCSWISESLPVQEQPSPARFHSSASSPTKVHGESSVIETAAAERSGGFMLHNISRSTIIRSSQELVPNAPSQEQAWQTSQQKWMKIQNCYDSFIYITAPLHHVVITGCVNCTILIAAANLVTMDNCERSKFIFGCRRLHVANSIDTTLHILTNRQPILLGENHDLIVAPFNALLADCLAMWRFLQIDRSKNRWAEALWISRNASGIVLTGGAIPGFSQMPPQNFFCVTVPSNQPQPSSIVASQANPCPLPPNYATALQQKHKQVLDLRKEIADTEAGAGSTKQALQKAIQAKFKEWLVSTGNMRQVQDLVHMEHPYSRPEDAKS</sequence>
<dbReference type="InterPro" id="IPR017901">
    <property type="entry name" value="C-CAP_CF_C-like"/>
</dbReference>
<gene>
    <name evidence="3" type="ORF">GUITHDRAFT_99349</name>
</gene>
<dbReference type="PaxDb" id="55529-EKX54693"/>
<organism evidence="3">
    <name type="scientific">Guillardia theta (strain CCMP2712)</name>
    <name type="common">Cryptophyte</name>
    <dbReference type="NCBI Taxonomy" id="905079"/>
    <lineage>
        <taxon>Eukaryota</taxon>
        <taxon>Cryptophyceae</taxon>
        <taxon>Pyrenomonadales</taxon>
        <taxon>Geminigeraceae</taxon>
        <taxon>Guillardia</taxon>
    </lineage>
</organism>
<reference evidence="5" key="2">
    <citation type="submission" date="2012-11" db="EMBL/GenBank/DDBJ databases">
        <authorList>
            <person name="Kuo A."/>
            <person name="Curtis B.A."/>
            <person name="Tanifuji G."/>
            <person name="Burki F."/>
            <person name="Gruber A."/>
            <person name="Irimia M."/>
            <person name="Maruyama S."/>
            <person name="Arias M.C."/>
            <person name="Ball S.G."/>
            <person name="Gile G.H."/>
            <person name="Hirakawa Y."/>
            <person name="Hopkins J.F."/>
            <person name="Rensing S.A."/>
            <person name="Schmutz J."/>
            <person name="Symeonidi A."/>
            <person name="Elias M."/>
            <person name="Eveleigh R.J."/>
            <person name="Herman E.K."/>
            <person name="Klute M.J."/>
            <person name="Nakayama T."/>
            <person name="Obornik M."/>
            <person name="Reyes-Prieto A."/>
            <person name="Armbrust E.V."/>
            <person name="Aves S.J."/>
            <person name="Beiko R.G."/>
            <person name="Coutinho P."/>
            <person name="Dacks J.B."/>
            <person name="Durnford D.G."/>
            <person name="Fast N.M."/>
            <person name="Green B.R."/>
            <person name="Grisdale C."/>
            <person name="Hempe F."/>
            <person name="Henrissat B."/>
            <person name="Hoppner M.P."/>
            <person name="Ishida K.-I."/>
            <person name="Kim E."/>
            <person name="Koreny L."/>
            <person name="Kroth P.G."/>
            <person name="Liu Y."/>
            <person name="Malik S.-B."/>
            <person name="Maier U.G."/>
            <person name="McRose D."/>
            <person name="Mock T."/>
            <person name="Neilson J.A."/>
            <person name="Onodera N.T."/>
            <person name="Poole A.M."/>
            <person name="Pritham E.J."/>
            <person name="Richards T.A."/>
            <person name="Rocap G."/>
            <person name="Roy S.W."/>
            <person name="Sarai C."/>
            <person name="Schaack S."/>
            <person name="Shirato S."/>
            <person name="Slamovits C.H."/>
            <person name="Spencer D.F."/>
            <person name="Suzuki S."/>
            <person name="Worden A.Z."/>
            <person name="Zauner S."/>
            <person name="Barry K."/>
            <person name="Bell C."/>
            <person name="Bharti A.K."/>
            <person name="Crow J.A."/>
            <person name="Grimwood J."/>
            <person name="Kramer R."/>
            <person name="Lindquist E."/>
            <person name="Lucas S."/>
            <person name="Salamov A."/>
            <person name="McFadden G.I."/>
            <person name="Lane C.E."/>
            <person name="Keeling P.J."/>
            <person name="Gray M.W."/>
            <person name="Grigoriev I.V."/>
            <person name="Archibald J.M."/>
        </authorList>
    </citation>
    <scope>NUCLEOTIDE SEQUENCE</scope>
    <source>
        <strain evidence="5">CCMP2712</strain>
    </source>
</reference>
<evidence type="ECO:0000256" key="1">
    <source>
        <dbReference type="ARBA" id="ARBA00008848"/>
    </source>
</evidence>
<dbReference type="eggNOG" id="KOG4416">
    <property type="taxonomic scope" value="Eukaryota"/>
</dbReference>
<dbReference type="PANTHER" id="PTHR16052">
    <property type="entry name" value="TBCC DOMAIN-CONTAINING PROTEIN 1"/>
    <property type="match status" value="1"/>
</dbReference>
<dbReference type="RefSeq" id="XP_005841673.1">
    <property type="nucleotide sequence ID" value="XM_005841616.1"/>
</dbReference>
<proteinExistence type="inferred from homology"/>
<dbReference type="InterPro" id="IPR039589">
    <property type="entry name" value="TBCC1"/>
</dbReference>
<dbReference type="GeneID" id="17311752"/>
<dbReference type="EnsemblProtists" id="EKX54693">
    <property type="protein sequence ID" value="EKX54693"/>
    <property type="gene ID" value="GUITHDRAFT_99349"/>
</dbReference>
<dbReference type="Pfam" id="PF07986">
    <property type="entry name" value="TBCC"/>
    <property type="match status" value="1"/>
</dbReference>
<dbReference type="STRING" id="905079.L1K2U6"/>
<name>L1K2U6_GUITC</name>
<dbReference type="PANTHER" id="PTHR16052:SF0">
    <property type="entry name" value="TBCC DOMAIN-CONTAINING PROTEIN 1"/>
    <property type="match status" value="1"/>
</dbReference>
<reference evidence="4" key="3">
    <citation type="submission" date="2015-06" db="UniProtKB">
        <authorList>
            <consortium name="EnsemblProtists"/>
        </authorList>
    </citation>
    <scope>IDENTIFICATION</scope>
</reference>
<feature type="domain" description="C-CAP/cofactor C-like" evidence="2">
    <location>
        <begin position="311"/>
        <end position="442"/>
    </location>
</feature>
<dbReference type="PROSITE" id="PS51329">
    <property type="entry name" value="C_CAP_COFACTOR_C"/>
    <property type="match status" value="1"/>
</dbReference>
<reference evidence="3 5" key="1">
    <citation type="journal article" date="2012" name="Nature">
        <title>Algal genomes reveal evolutionary mosaicism and the fate of nucleomorphs.</title>
        <authorList>
            <consortium name="DOE Joint Genome Institute"/>
            <person name="Curtis B.A."/>
            <person name="Tanifuji G."/>
            <person name="Burki F."/>
            <person name="Gruber A."/>
            <person name="Irimia M."/>
            <person name="Maruyama S."/>
            <person name="Arias M.C."/>
            <person name="Ball S.G."/>
            <person name="Gile G.H."/>
            <person name="Hirakawa Y."/>
            <person name="Hopkins J.F."/>
            <person name="Kuo A."/>
            <person name="Rensing S.A."/>
            <person name="Schmutz J."/>
            <person name="Symeonidi A."/>
            <person name="Elias M."/>
            <person name="Eveleigh R.J."/>
            <person name="Herman E.K."/>
            <person name="Klute M.J."/>
            <person name="Nakayama T."/>
            <person name="Obornik M."/>
            <person name="Reyes-Prieto A."/>
            <person name="Armbrust E.V."/>
            <person name="Aves S.J."/>
            <person name="Beiko R.G."/>
            <person name="Coutinho P."/>
            <person name="Dacks J.B."/>
            <person name="Durnford D.G."/>
            <person name="Fast N.M."/>
            <person name="Green B.R."/>
            <person name="Grisdale C.J."/>
            <person name="Hempel F."/>
            <person name="Henrissat B."/>
            <person name="Hoppner M.P."/>
            <person name="Ishida K."/>
            <person name="Kim E."/>
            <person name="Koreny L."/>
            <person name="Kroth P.G."/>
            <person name="Liu Y."/>
            <person name="Malik S.B."/>
            <person name="Maier U.G."/>
            <person name="McRose D."/>
            <person name="Mock T."/>
            <person name="Neilson J.A."/>
            <person name="Onodera N.T."/>
            <person name="Poole A.M."/>
            <person name="Pritham E.J."/>
            <person name="Richards T.A."/>
            <person name="Rocap G."/>
            <person name="Roy S.W."/>
            <person name="Sarai C."/>
            <person name="Schaack S."/>
            <person name="Shirato S."/>
            <person name="Slamovits C.H."/>
            <person name="Spencer D.F."/>
            <person name="Suzuki S."/>
            <person name="Worden A.Z."/>
            <person name="Zauner S."/>
            <person name="Barry K."/>
            <person name="Bell C."/>
            <person name="Bharti A.K."/>
            <person name="Crow J.A."/>
            <person name="Grimwood J."/>
            <person name="Kramer R."/>
            <person name="Lindquist E."/>
            <person name="Lucas S."/>
            <person name="Salamov A."/>
            <person name="McFadden G.I."/>
            <person name="Lane C.E."/>
            <person name="Keeling P.J."/>
            <person name="Gray M.W."/>
            <person name="Grigoriev I.V."/>
            <person name="Archibald J.M."/>
        </authorList>
    </citation>
    <scope>NUCLEOTIDE SEQUENCE</scope>
    <source>
        <strain evidence="3 5">CCMP2712</strain>
    </source>
</reference>
<evidence type="ECO:0000259" key="2">
    <source>
        <dbReference type="PROSITE" id="PS51329"/>
    </source>
</evidence>
<comment type="similarity">
    <text evidence="1">Belongs to the TBCC family.</text>
</comment>
<dbReference type="KEGG" id="gtt:GUITHDRAFT_99349"/>
<dbReference type="Gene3D" id="2.160.20.70">
    <property type="match status" value="1"/>
</dbReference>